<evidence type="ECO:0000256" key="1">
    <source>
        <dbReference type="SAM" id="MobiDB-lite"/>
    </source>
</evidence>
<sequence length="139" mass="15645">MDNQNQNNSYVPAPINIPAPQARRLSASVWRGGSAFSTGIQLSPQTYNSPQYHGFHLPKGLSAEDQSPKLPKSFSYEPSKQSFRSFTLEDEYAFTPTARSTKPFTANDKTLLDPRKQKQDQPRVQTPMEKMILEGLLLD</sequence>
<organism evidence="2 3">
    <name type="scientific">Furculomyces boomerangus</name>
    <dbReference type="NCBI Taxonomy" id="61424"/>
    <lineage>
        <taxon>Eukaryota</taxon>
        <taxon>Fungi</taxon>
        <taxon>Fungi incertae sedis</taxon>
        <taxon>Zoopagomycota</taxon>
        <taxon>Kickxellomycotina</taxon>
        <taxon>Harpellomycetes</taxon>
        <taxon>Harpellales</taxon>
        <taxon>Harpellaceae</taxon>
        <taxon>Furculomyces</taxon>
    </lineage>
</organism>
<accession>A0A2T9YJM4</accession>
<proteinExistence type="predicted"/>
<dbReference type="Proteomes" id="UP000245699">
    <property type="component" value="Unassembled WGS sequence"/>
</dbReference>
<feature type="compositionally biased region" description="Polar residues" evidence="1">
    <location>
        <begin position="98"/>
        <end position="108"/>
    </location>
</feature>
<gene>
    <name evidence="2" type="ORF">BB559_003670</name>
</gene>
<feature type="compositionally biased region" description="Basic and acidic residues" evidence="1">
    <location>
        <begin position="110"/>
        <end position="121"/>
    </location>
</feature>
<dbReference type="AlphaFoldDB" id="A0A2T9YJM4"/>
<feature type="region of interest" description="Disordered" evidence="1">
    <location>
        <begin position="98"/>
        <end position="127"/>
    </location>
</feature>
<reference evidence="2 3" key="1">
    <citation type="journal article" date="2018" name="MBio">
        <title>Comparative Genomics Reveals the Core Gene Toolbox for the Fungus-Insect Symbiosis.</title>
        <authorList>
            <person name="Wang Y."/>
            <person name="Stata M."/>
            <person name="Wang W."/>
            <person name="Stajich J.E."/>
            <person name="White M.M."/>
            <person name="Moncalvo J.M."/>
        </authorList>
    </citation>
    <scope>NUCLEOTIDE SEQUENCE [LARGE SCALE GENOMIC DNA]</scope>
    <source>
        <strain evidence="2 3">AUS-77-4</strain>
    </source>
</reference>
<comment type="caution">
    <text evidence="2">The sequence shown here is derived from an EMBL/GenBank/DDBJ whole genome shotgun (WGS) entry which is preliminary data.</text>
</comment>
<name>A0A2T9YJM4_9FUNG</name>
<protein>
    <submittedName>
        <fullName evidence="2">Uncharacterized protein</fullName>
    </submittedName>
</protein>
<evidence type="ECO:0000313" key="3">
    <source>
        <dbReference type="Proteomes" id="UP000245699"/>
    </source>
</evidence>
<dbReference type="EMBL" id="MBFT01000358">
    <property type="protein sequence ID" value="PVU92542.1"/>
    <property type="molecule type" value="Genomic_DNA"/>
</dbReference>
<keyword evidence="3" id="KW-1185">Reference proteome</keyword>
<evidence type="ECO:0000313" key="2">
    <source>
        <dbReference type="EMBL" id="PVU92542.1"/>
    </source>
</evidence>